<dbReference type="Proteomes" id="UP001500842">
    <property type="component" value="Unassembled WGS sequence"/>
</dbReference>
<reference evidence="2 3" key="1">
    <citation type="journal article" date="2019" name="Int. J. Syst. Evol. Microbiol.">
        <title>The Global Catalogue of Microorganisms (GCM) 10K type strain sequencing project: providing services to taxonomists for standard genome sequencing and annotation.</title>
        <authorList>
            <consortium name="The Broad Institute Genomics Platform"/>
            <consortium name="The Broad Institute Genome Sequencing Center for Infectious Disease"/>
            <person name="Wu L."/>
            <person name="Ma J."/>
        </authorList>
    </citation>
    <scope>NUCLEOTIDE SEQUENCE [LARGE SCALE GENOMIC DNA]</scope>
    <source>
        <strain evidence="2 3">JCM 14942</strain>
    </source>
</reference>
<dbReference type="PANTHER" id="PTHR35400:SF3">
    <property type="entry name" value="SLL1072 PROTEIN"/>
    <property type="match status" value="1"/>
</dbReference>
<keyword evidence="3" id="KW-1185">Reference proteome</keyword>
<dbReference type="PANTHER" id="PTHR35400">
    <property type="entry name" value="SLR1083 PROTEIN"/>
    <property type="match status" value="1"/>
</dbReference>
<keyword evidence="2" id="KW-0378">Hydrolase</keyword>
<comment type="caution">
    <text evidence="2">The sequence shown here is derived from an EMBL/GenBank/DDBJ whole genome shotgun (WGS) entry which is preliminary data.</text>
</comment>
<feature type="domain" description="Putative restriction endonuclease" evidence="1">
    <location>
        <begin position="17"/>
        <end position="174"/>
    </location>
</feature>
<dbReference type="CDD" id="cd06260">
    <property type="entry name" value="DUF820-like"/>
    <property type="match status" value="1"/>
</dbReference>
<accession>A0ABN2BI97</accession>
<dbReference type="InterPro" id="IPR011335">
    <property type="entry name" value="Restrct_endonuc-II-like"/>
</dbReference>
<dbReference type="EMBL" id="BAAAOR010000038">
    <property type="protein sequence ID" value="GAA1540554.1"/>
    <property type="molecule type" value="Genomic_DNA"/>
</dbReference>
<dbReference type="GO" id="GO:0004519">
    <property type="term" value="F:endonuclease activity"/>
    <property type="evidence" value="ECO:0007669"/>
    <property type="project" value="UniProtKB-KW"/>
</dbReference>
<keyword evidence="2" id="KW-0540">Nuclease</keyword>
<dbReference type="InterPro" id="IPR012296">
    <property type="entry name" value="Nuclease_put_TT1808"/>
</dbReference>
<keyword evidence="2" id="KW-0255">Endonuclease</keyword>
<dbReference type="Gene3D" id="3.90.1570.10">
    <property type="entry name" value="tt1808, chain A"/>
    <property type="match status" value="1"/>
</dbReference>
<evidence type="ECO:0000313" key="2">
    <source>
        <dbReference type="EMBL" id="GAA1540554.1"/>
    </source>
</evidence>
<protein>
    <submittedName>
        <fullName evidence="2">Uma2 family endonuclease</fullName>
    </submittedName>
</protein>
<gene>
    <name evidence="2" type="ORF">GCM10009788_49180</name>
</gene>
<evidence type="ECO:0000259" key="1">
    <source>
        <dbReference type="Pfam" id="PF05685"/>
    </source>
</evidence>
<proteinExistence type="predicted"/>
<dbReference type="SUPFAM" id="SSF52980">
    <property type="entry name" value="Restriction endonuclease-like"/>
    <property type="match status" value="1"/>
</dbReference>
<name>A0ABN2BI97_9ACTN</name>
<dbReference type="Pfam" id="PF05685">
    <property type="entry name" value="Uma2"/>
    <property type="match status" value="1"/>
</dbReference>
<sequence length="184" mass="20444">MVIMTTPALGRPATRADLDAMPDDGRRYELVEGEIVVSAAPAPRHQYISVSLVVLLKTHCPRDLHLYHAPFDVELEKDFSVLEPDLVVVDPALLDHRGLVGAPLLAIEILSPTTRRRDLRQKKAIYERTGVPSYWVVDPDGDVSLTVWELREGRYQAVAAISGDEEWTASAPFEVTVIPSRLVP</sequence>
<evidence type="ECO:0000313" key="3">
    <source>
        <dbReference type="Proteomes" id="UP001500842"/>
    </source>
</evidence>
<dbReference type="InterPro" id="IPR008538">
    <property type="entry name" value="Uma2"/>
</dbReference>
<organism evidence="2 3">
    <name type="scientific">Nocardioides humi</name>
    <dbReference type="NCBI Taxonomy" id="449461"/>
    <lineage>
        <taxon>Bacteria</taxon>
        <taxon>Bacillati</taxon>
        <taxon>Actinomycetota</taxon>
        <taxon>Actinomycetes</taxon>
        <taxon>Propionibacteriales</taxon>
        <taxon>Nocardioidaceae</taxon>
        <taxon>Nocardioides</taxon>
    </lineage>
</organism>